<dbReference type="GO" id="GO:0032259">
    <property type="term" value="P:methylation"/>
    <property type="evidence" value="ECO:0007669"/>
    <property type="project" value="UniProtKB-KW"/>
</dbReference>
<accession>A0A8D5AK99</accession>
<dbReference type="RefSeq" id="WP_054773163.1">
    <property type="nucleotide sequence ID" value="NZ_AP019782.1"/>
</dbReference>
<keyword evidence="1" id="KW-0808">Transferase</keyword>
<dbReference type="AlphaFoldDB" id="A0A8D5AK99"/>
<keyword evidence="1" id="KW-0489">Methyltransferase</keyword>
<dbReference type="Pfam" id="PF13489">
    <property type="entry name" value="Methyltransf_23"/>
    <property type="match status" value="1"/>
</dbReference>
<dbReference type="GO" id="GO:0008168">
    <property type="term" value="F:methyltransferase activity"/>
    <property type="evidence" value="ECO:0007669"/>
    <property type="project" value="UniProtKB-KW"/>
</dbReference>
<proteinExistence type="predicted"/>
<dbReference type="KEGG" id="moz:MoryE10_21850"/>
<dbReference type="Proteomes" id="UP000824988">
    <property type="component" value="Chromosome"/>
</dbReference>
<dbReference type="CDD" id="cd02440">
    <property type="entry name" value="AdoMet_MTases"/>
    <property type="match status" value="1"/>
</dbReference>
<name>A0A8D5AK99_9GAMM</name>
<reference evidence="1" key="1">
    <citation type="submission" date="2019-06" db="EMBL/GenBank/DDBJ databases">
        <title>Complete genome sequence of Methylogaea oryzae strain JCM16910.</title>
        <authorList>
            <person name="Asakawa S."/>
        </authorList>
    </citation>
    <scope>NUCLEOTIDE SEQUENCE</scope>
    <source>
        <strain evidence="1">E10</strain>
    </source>
</reference>
<organism evidence="1 2">
    <name type="scientific">Methylogaea oryzae</name>
    <dbReference type="NCBI Taxonomy" id="1295382"/>
    <lineage>
        <taxon>Bacteria</taxon>
        <taxon>Pseudomonadati</taxon>
        <taxon>Pseudomonadota</taxon>
        <taxon>Gammaproteobacteria</taxon>
        <taxon>Methylococcales</taxon>
        <taxon>Methylococcaceae</taxon>
        <taxon>Methylogaea</taxon>
    </lineage>
</organism>
<evidence type="ECO:0000313" key="2">
    <source>
        <dbReference type="Proteomes" id="UP000824988"/>
    </source>
</evidence>
<evidence type="ECO:0000313" key="1">
    <source>
        <dbReference type="EMBL" id="BBL71579.1"/>
    </source>
</evidence>
<dbReference type="EMBL" id="AP019782">
    <property type="protein sequence ID" value="BBL71579.1"/>
    <property type="molecule type" value="Genomic_DNA"/>
</dbReference>
<sequence>MNGPLEQQAFLERISQSYRRESPQDDIVRRQCVQTFEPWLDATQSGLEIGCSDGQMSELLAQRLNTLDVVEASATFLQALERRGLDNVTAHHGLIEQFRPTRRYQRIFATWVLTHLPDPTQVLTRLKDLLAPDGLLFVVVPNARSLSRQLALHMGLVGDLYELTENDRNHGHRRAYDRARLDRETRACGYDTVAQGGLMLKILADYQMDQLYRDGMLNGDHVEGFRRLGLEYPDLSSAIYSVCRVRP</sequence>
<keyword evidence="2" id="KW-1185">Reference proteome</keyword>
<protein>
    <submittedName>
        <fullName evidence="1">SAM-dependent methyltransferase</fullName>
    </submittedName>
</protein>
<dbReference type="PANTHER" id="PTHR43861">
    <property type="entry name" value="TRANS-ACONITATE 2-METHYLTRANSFERASE-RELATED"/>
    <property type="match status" value="1"/>
</dbReference>
<dbReference type="SUPFAM" id="SSF53335">
    <property type="entry name" value="S-adenosyl-L-methionine-dependent methyltransferases"/>
    <property type="match status" value="1"/>
</dbReference>
<gene>
    <name evidence="1" type="ORF">MoryE10_21850</name>
</gene>
<dbReference type="Gene3D" id="3.40.50.150">
    <property type="entry name" value="Vaccinia Virus protein VP39"/>
    <property type="match status" value="1"/>
</dbReference>
<dbReference type="InterPro" id="IPR029063">
    <property type="entry name" value="SAM-dependent_MTases_sf"/>
</dbReference>